<dbReference type="Proteomes" id="UP000735302">
    <property type="component" value="Unassembled WGS sequence"/>
</dbReference>
<protein>
    <submittedName>
        <fullName evidence="1">Uncharacterized protein</fullName>
    </submittedName>
</protein>
<dbReference type="AlphaFoldDB" id="A0AAV3YXF6"/>
<keyword evidence="2" id="KW-1185">Reference proteome</keyword>
<organism evidence="1 2">
    <name type="scientific">Plakobranchus ocellatus</name>
    <dbReference type="NCBI Taxonomy" id="259542"/>
    <lineage>
        <taxon>Eukaryota</taxon>
        <taxon>Metazoa</taxon>
        <taxon>Spiralia</taxon>
        <taxon>Lophotrochozoa</taxon>
        <taxon>Mollusca</taxon>
        <taxon>Gastropoda</taxon>
        <taxon>Heterobranchia</taxon>
        <taxon>Euthyneura</taxon>
        <taxon>Panpulmonata</taxon>
        <taxon>Sacoglossa</taxon>
        <taxon>Placobranchoidea</taxon>
        <taxon>Plakobranchidae</taxon>
        <taxon>Plakobranchus</taxon>
    </lineage>
</organism>
<proteinExistence type="predicted"/>
<accession>A0AAV3YXF6</accession>
<comment type="caution">
    <text evidence="1">The sequence shown here is derived from an EMBL/GenBank/DDBJ whole genome shotgun (WGS) entry which is preliminary data.</text>
</comment>
<gene>
    <name evidence="1" type="ORF">PoB_001829600</name>
</gene>
<dbReference type="EMBL" id="BLXT01002163">
    <property type="protein sequence ID" value="GFN91790.1"/>
    <property type="molecule type" value="Genomic_DNA"/>
</dbReference>
<sequence>MSTSLVREKIVLTFNGDITIHLLSNELIVSHLFRVHDTPVSIGTISTTSLSGKSRTVSNIFTLRCLVWPGRSVGSYLQPGQLNPCAGIGHHDQGQHVGPAECLSKEGGRRKKITVNEDMAQGLKQQIHKQTKLIRARTHIPKVGHEELSRPAREYVGN</sequence>
<evidence type="ECO:0000313" key="2">
    <source>
        <dbReference type="Proteomes" id="UP000735302"/>
    </source>
</evidence>
<evidence type="ECO:0000313" key="1">
    <source>
        <dbReference type="EMBL" id="GFN91790.1"/>
    </source>
</evidence>
<name>A0AAV3YXF6_9GAST</name>
<reference evidence="1 2" key="1">
    <citation type="journal article" date="2021" name="Elife">
        <title>Chloroplast acquisition without the gene transfer in kleptoplastic sea slugs, Plakobranchus ocellatus.</title>
        <authorList>
            <person name="Maeda T."/>
            <person name="Takahashi S."/>
            <person name="Yoshida T."/>
            <person name="Shimamura S."/>
            <person name="Takaki Y."/>
            <person name="Nagai Y."/>
            <person name="Toyoda A."/>
            <person name="Suzuki Y."/>
            <person name="Arimoto A."/>
            <person name="Ishii H."/>
            <person name="Satoh N."/>
            <person name="Nishiyama T."/>
            <person name="Hasebe M."/>
            <person name="Maruyama T."/>
            <person name="Minagawa J."/>
            <person name="Obokata J."/>
            <person name="Shigenobu S."/>
        </authorList>
    </citation>
    <scope>NUCLEOTIDE SEQUENCE [LARGE SCALE GENOMIC DNA]</scope>
</reference>